<proteinExistence type="predicted"/>
<comment type="caution">
    <text evidence="1">The sequence shown here is derived from an EMBL/GenBank/DDBJ whole genome shotgun (WGS) entry which is preliminary data.</text>
</comment>
<evidence type="ECO:0000313" key="2">
    <source>
        <dbReference type="Proteomes" id="UP000793456"/>
    </source>
</evidence>
<dbReference type="Proteomes" id="UP000793456">
    <property type="component" value="Chromosome XXIII"/>
</dbReference>
<keyword evidence="2" id="KW-1185">Reference proteome</keyword>
<gene>
    <name evidence="1" type="ORF">E3U43_020548</name>
</gene>
<name>A0ACD3Q5W7_LARCR</name>
<organism evidence="1 2">
    <name type="scientific">Larimichthys crocea</name>
    <name type="common">Large yellow croaker</name>
    <name type="synonym">Pseudosciaena crocea</name>
    <dbReference type="NCBI Taxonomy" id="215358"/>
    <lineage>
        <taxon>Eukaryota</taxon>
        <taxon>Metazoa</taxon>
        <taxon>Chordata</taxon>
        <taxon>Craniata</taxon>
        <taxon>Vertebrata</taxon>
        <taxon>Euteleostomi</taxon>
        <taxon>Actinopterygii</taxon>
        <taxon>Neopterygii</taxon>
        <taxon>Teleostei</taxon>
        <taxon>Neoteleostei</taxon>
        <taxon>Acanthomorphata</taxon>
        <taxon>Eupercaria</taxon>
        <taxon>Sciaenidae</taxon>
        <taxon>Larimichthys</taxon>
    </lineage>
</organism>
<sequence length="769" mass="84594">MTRDNNKEKRKGDSSPERWSNPQSSTSDSQTLTKIRRRWIKQWQRESSSNPPAVHHWLTESGKEEGEEEETEETEAKTQQTDEVPMGPFYTRHRDVDHDYNLRSMSNLMGERWKKVNDGGERSLIKAPSSASISSQGASAAASTAAAPAAPSSSTGDLERAARKQFQQDVTPGFVYVLAAFSALGGFLFGYDTGVISGAMLLLKRELDLSALWQEVLISSTVAAAALSALLGGFLNGLFGRRVCILLASFFFTVGGIVLSTAPGKEVLLAGRLIVGVGLGIASMTVPVYIAEASPPHLRGQLVTINTLFITGGQFTASLIDGAFSYLQHDGWRYMLGLSVLPAVLQFIGFLFLPESPRWLIQCGLTQKARRVLSQIRGNQNIDEEYDSIKNSIDEEDGGGDGPVIWRMLSYPPTRRALLVGCGLQMFQQLSGINTVMYYSATILQMSGVRDDRLAIWLAGLATLTNFLFTLLGVWLVERVGRRKLTLGSIIGKSLKMSTSVSDVYRSLVIFHVKCIIFFQQVQCLSLSLLAIGFLMSAEHSPPVTFHPLDPSMANSTCSKYQLCEPCMLDPGCGFCYRENGSALLASSCVPVNKASTEHAAWGRCSNSSLMKDQTYWAYNYCPTSFSWLVLLGLVSYLAAFAPGMGPMPWTINSEIYPLWARSTGNACAAGVNWTFNILVSLTFLHLAQYFTYFGAFFLYSSMALLGFFFIYGCLPETKARRLEEIEALFENQLCSCGATDSDEGRQVEYIRVKGSNYHLSDNDASDVD</sequence>
<reference evidence="1" key="1">
    <citation type="submission" date="2018-11" db="EMBL/GenBank/DDBJ databases">
        <title>The sequence and de novo assembly of Larimichthys crocea genome using PacBio and Hi-C technologies.</title>
        <authorList>
            <person name="Xu P."/>
            <person name="Chen B."/>
            <person name="Zhou Z."/>
            <person name="Ke Q."/>
            <person name="Wu Y."/>
            <person name="Bai H."/>
            <person name="Pu F."/>
        </authorList>
    </citation>
    <scope>NUCLEOTIDE SEQUENCE</scope>
    <source>
        <tissue evidence="1">Muscle</tissue>
    </source>
</reference>
<evidence type="ECO:0000313" key="1">
    <source>
        <dbReference type="EMBL" id="TMS02568.1"/>
    </source>
</evidence>
<protein>
    <submittedName>
        <fullName evidence="1">Uncharacterized protein</fullName>
    </submittedName>
</protein>
<accession>A0ACD3Q5W7</accession>
<dbReference type="EMBL" id="CM011696">
    <property type="protein sequence ID" value="TMS02568.1"/>
    <property type="molecule type" value="Genomic_DNA"/>
</dbReference>